<proteinExistence type="predicted"/>
<dbReference type="Gene3D" id="1.25.40.10">
    <property type="entry name" value="Tetratricopeptide repeat domain"/>
    <property type="match status" value="1"/>
</dbReference>
<dbReference type="KEGG" id="ala:BFG52_13695"/>
<keyword evidence="1" id="KW-0802">TPR repeat</keyword>
<dbReference type="Pfam" id="PF13424">
    <property type="entry name" value="TPR_12"/>
    <property type="match status" value="1"/>
</dbReference>
<dbReference type="Pfam" id="PF13432">
    <property type="entry name" value="TPR_16"/>
    <property type="match status" value="1"/>
</dbReference>
<gene>
    <name evidence="2" type="ORF">BFG52_13695</name>
</gene>
<feature type="repeat" description="TPR" evidence="1">
    <location>
        <begin position="140"/>
        <end position="173"/>
    </location>
</feature>
<dbReference type="SUPFAM" id="SSF48452">
    <property type="entry name" value="TPR-like"/>
    <property type="match status" value="1"/>
</dbReference>
<evidence type="ECO:0000313" key="2">
    <source>
        <dbReference type="EMBL" id="AOA60006.1"/>
    </source>
</evidence>
<dbReference type="PANTHER" id="PTHR12558">
    <property type="entry name" value="CELL DIVISION CYCLE 16,23,27"/>
    <property type="match status" value="1"/>
</dbReference>
<accession>A0A1B2M476</accession>
<dbReference type="NCBIfam" id="TIGR02521">
    <property type="entry name" value="type_IV_pilW"/>
    <property type="match status" value="1"/>
</dbReference>
<sequence length="262" mass="29693">MAGFAIALGLCGVQGCHHNPRATLGAKDPEKAAKIRVQMAAEYIRQGDLDAAKRALDQALLTAPKDPNANMMMGVLLQQDGSPEHLQQAEQYFLKAIARDSNNPQLHNNYGTYLFQIKRYDQAIAQLQLAAQHLGYEQRYRALENLGRIYLLQQNFALAEKNFKQALQVRPDSSISMLELSELHYLQHNSVAATAFYEQYVQKTGHNNQSARALWLGIRLARANHQQNQLQVLINQLAVAFPESPEYQRYLKLQYSTEAVWK</sequence>
<feature type="repeat" description="TPR" evidence="1">
    <location>
        <begin position="33"/>
        <end position="66"/>
    </location>
</feature>
<dbReference type="Proteomes" id="UP000093391">
    <property type="component" value="Chromosome"/>
</dbReference>
<evidence type="ECO:0000313" key="3">
    <source>
        <dbReference type="Proteomes" id="UP000093391"/>
    </source>
</evidence>
<dbReference type="SMART" id="SM00028">
    <property type="entry name" value="TPR"/>
    <property type="match status" value="4"/>
</dbReference>
<dbReference type="InterPro" id="IPR019734">
    <property type="entry name" value="TPR_rpt"/>
</dbReference>
<protein>
    <submittedName>
        <fullName evidence="2">Type IV pilus biogenesis/stability protein PilW</fullName>
    </submittedName>
</protein>
<dbReference type="STRING" id="1789224.BFG52_13695"/>
<dbReference type="EMBL" id="CP016895">
    <property type="protein sequence ID" value="AOA60006.1"/>
    <property type="molecule type" value="Genomic_DNA"/>
</dbReference>
<organism evidence="2 3">
    <name type="scientific">Acinetobacter larvae</name>
    <dbReference type="NCBI Taxonomy" id="1789224"/>
    <lineage>
        <taxon>Bacteria</taxon>
        <taxon>Pseudomonadati</taxon>
        <taxon>Pseudomonadota</taxon>
        <taxon>Gammaproteobacteria</taxon>
        <taxon>Moraxellales</taxon>
        <taxon>Moraxellaceae</taxon>
        <taxon>Acinetobacter</taxon>
    </lineage>
</organism>
<keyword evidence="3" id="KW-1185">Reference proteome</keyword>
<reference evidence="2 3" key="1">
    <citation type="submission" date="2016-08" db="EMBL/GenBank/DDBJ databases">
        <authorList>
            <person name="Seilhamer J.J."/>
        </authorList>
    </citation>
    <scope>NUCLEOTIDE SEQUENCE [LARGE SCALE GENOMIC DNA]</scope>
    <source>
        <strain evidence="2 3">BRTC-1</strain>
    </source>
</reference>
<dbReference type="PANTHER" id="PTHR12558:SF13">
    <property type="entry name" value="CELL DIVISION CYCLE PROTEIN 27 HOMOLOG"/>
    <property type="match status" value="1"/>
</dbReference>
<dbReference type="AlphaFoldDB" id="A0A1B2M476"/>
<dbReference type="InterPro" id="IPR011990">
    <property type="entry name" value="TPR-like_helical_dom_sf"/>
</dbReference>
<dbReference type="InterPro" id="IPR013360">
    <property type="entry name" value="Pilus_4_PilW"/>
</dbReference>
<evidence type="ECO:0000256" key="1">
    <source>
        <dbReference type="PROSITE-ProRule" id="PRU00339"/>
    </source>
</evidence>
<dbReference type="PROSITE" id="PS50005">
    <property type="entry name" value="TPR"/>
    <property type="match status" value="2"/>
</dbReference>
<name>A0A1B2M476_9GAMM</name>